<dbReference type="EMBL" id="QICA01000023">
    <property type="protein sequence ID" value="RNL36406.1"/>
    <property type="molecule type" value="Genomic_DNA"/>
</dbReference>
<dbReference type="PROSITE" id="PS51918">
    <property type="entry name" value="RADICAL_SAM"/>
    <property type="match status" value="1"/>
</dbReference>
<gene>
    <name evidence="8" type="ORF">DMP10_10920</name>
</gene>
<dbReference type="Gene3D" id="3.20.20.70">
    <property type="entry name" value="Aldolase class I"/>
    <property type="match status" value="1"/>
</dbReference>
<reference evidence="8 9" key="1">
    <citation type="journal article" date="2019" name="Microbiol. Resour. Announc.">
        <title>Draft Genome Sequences of Type Strains of Gordonibacter faecihominis, Paraeggerthella hongkongensis, Parvibacter caecicola,Slackia equolifaciens, Slackia faecicanis, and Slackia isoflavoniconvertens.</title>
        <authorList>
            <person name="Danylec N."/>
            <person name="Stoll D.A."/>
            <person name="Dotsch A."/>
            <person name="Huch M."/>
        </authorList>
    </citation>
    <scope>NUCLEOTIDE SEQUENCE [LARGE SCALE GENOMIC DNA]</scope>
    <source>
        <strain evidence="8 9">DSM 18785</strain>
    </source>
</reference>
<dbReference type="InterPro" id="IPR007197">
    <property type="entry name" value="rSAM"/>
</dbReference>
<dbReference type="InterPro" id="IPR058240">
    <property type="entry name" value="rSAM_sf"/>
</dbReference>
<feature type="domain" description="Radical SAM core" evidence="7">
    <location>
        <begin position="98"/>
        <end position="332"/>
    </location>
</feature>
<protein>
    <recommendedName>
        <fullName evidence="7">Radical SAM core domain-containing protein</fullName>
    </recommendedName>
</protein>
<dbReference type="SMART" id="SM00729">
    <property type="entry name" value="Elp3"/>
    <property type="match status" value="1"/>
</dbReference>
<comment type="similarity">
    <text evidence="6">Belongs to the radical SAM superfamily. Anaerobic sulfatase-maturating enzyme family.</text>
</comment>
<dbReference type="InterPro" id="IPR023867">
    <property type="entry name" value="Sulphatase_maturase_rSAM"/>
</dbReference>
<evidence type="ECO:0000313" key="9">
    <source>
        <dbReference type="Proteomes" id="UP000278327"/>
    </source>
</evidence>
<comment type="caution">
    <text evidence="8">The sequence shown here is derived from an EMBL/GenBank/DDBJ whole genome shotgun (WGS) entry which is preliminary data.</text>
</comment>
<evidence type="ECO:0000259" key="7">
    <source>
        <dbReference type="PROSITE" id="PS51918"/>
    </source>
</evidence>
<evidence type="ECO:0000256" key="4">
    <source>
        <dbReference type="ARBA" id="ARBA00023004"/>
    </source>
</evidence>
<dbReference type="InterPro" id="IPR006638">
    <property type="entry name" value="Elp3/MiaA/NifB-like_rSAM"/>
</dbReference>
<keyword evidence="4" id="KW-0408">Iron</keyword>
<organism evidence="8 9">
    <name type="scientific">Adlercreutzia equolifaciens subsp. celatus DSM 18785</name>
    <dbReference type="NCBI Taxonomy" id="1121021"/>
    <lineage>
        <taxon>Bacteria</taxon>
        <taxon>Bacillati</taxon>
        <taxon>Actinomycetota</taxon>
        <taxon>Coriobacteriia</taxon>
        <taxon>Eggerthellales</taxon>
        <taxon>Eggerthellaceae</taxon>
        <taxon>Adlercreutzia</taxon>
    </lineage>
</organism>
<keyword evidence="5" id="KW-0411">Iron-sulfur</keyword>
<dbReference type="SFLD" id="SFLDS00029">
    <property type="entry name" value="Radical_SAM"/>
    <property type="match status" value="1"/>
</dbReference>
<accession>A0A3N0ANM6</accession>
<evidence type="ECO:0000313" key="8">
    <source>
        <dbReference type="EMBL" id="RNL36406.1"/>
    </source>
</evidence>
<name>A0A3N0ANM6_9ACTN</name>
<dbReference type="GO" id="GO:0016491">
    <property type="term" value="F:oxidoreductase activity"/>
    <property type="evidence" value="ECO:0007669"/>
    <property type="project" value="InterPro"/>
</dbReference>
<keyword evidence="9" id="KW-1185">Reference proteome</keyword>
<dbReference type="GO" id="GO:0051536">
    <property type="term" value="F:iron-sulfur cluster binding"/>
    <property type="evidence" value="ECO:0007669"/>
    <property type="project" value="UniProtKB-KW"/>
</dbReference>
<dbReference type="SUPFAM" id="SSF102114">
    <property type="entry name" value="Radical SAM enzymes"/>
    <property type="match status" value="1"/>
</dbReference>
<proteinExistence type="inferred from homology"/>
<dbReference type="CDD" id="cd01335">
    <property type="entry name" value="Radical_SAM"/>
    <property type="match status" value="1"/>
</dbReference>
<sequence length="443" mass="49512">MPLLRILMLLKIPRGVVMANKILKPSRYNYAGHLTNGTVLAVNFLTSAVLNMSRDDYNRLNAMSVTKEEEEVLSANGFYVAEDEDELAKVVALRNANNFSSSQVSFQILPTTLCNARCFYCYEEGFNPCSFDEKHENELVAFIERTMQAAQKLHITWFGGEPLLRPDFIERVSMRLMESADSRGIAFEGDVITNGSLVTDEVAKLLKRCRVRNAQITLDGTNEEYQRRKSYLDSSITLDDVLGSIERLLDNEIAVSVRLNMDKRNHEDLLSLIPLLGARFAQNDFFSAHVAPLYSLSADNFCYESEELAEAYKPILRAMIDAGLIRSLNGLPLNFNNASCCAQGINNFCISPEGFISKCDHLIGDPGDRIGSLSEGVAFNGSAAFWAQTSIPDQCRECVFLPTCQTGCYAGEKMGFGYGRCPYIKFIYEAVFDAASYLIERNM</sequence>
<dbReference type="GO" id="GO:0046872">
    <property type="term" value="F:metal ion binding"/>
    <property type="evidence" value="ECO:0007669"/>
    <property type="project" value="UniProtKB-KW"/>
</dbReference>
<evidence type="ECO:0000256" key="2">
    <source>
        <dbReference type="ARBA" id="ARBA00022691"/>
    </source>
</evidence>
<dbReference type="InterPro" id="IPR023885">
    <property type="entry name" value="4Fe4S-binding_SPASM_dom"/>
</dbReference>
<evidence type="ECO:0000256" key="1">
    <source>
        <dbReference type="ARBA" id="ARBA00001966"/>
    </source>
</evidence>
<comment type="cofactor">
    <cofactor evidence="1">
        <name>[4Fe-4S] cluster</name>
        <dbReference type="ChEBI" id="CHEBI:49883"/>
    </cofactor>
</comment>
<dbReference type="NCBIfam" id="TIGR04085">
    <property type="entry name" value="rSAM_more_4Fe4S"/>
    <property type="match status" value="1"/>
</dbReference>
<dbReference type="PANTHER" id="PTHR43273:SF3">
    <property type="entry name" value="ANAEROBIC SULFATASE-MATURATING ENZYME HOMOLOG ASLB-RELATED"/>
    <property type="match status" value="1"/>
</dbReference>
<dbReference type="Proteomes" id="UP000278327">
    <property type="component" value="Unassembled WGS sequence"/>
</dbReference>
<evidence type="ECO:0000256" key="5">
    <source>
        <dbReference type="ARBA" id="ARBA00023014"/>
    </source>
</evidence>
<dbReference type="PANTHER" id="PTHR43273">
    <property type="entry name" value="ANAEROBIC SULFATASE-MATURATING ENZYME HOMOLOG ASLB-RELATED"/>
    <property type="match status" value="1"/>
</dbReference>
<dbReference type="AlphaFoldDB" id="A0A3N0ANM6"/>
<dbReference type="InterPro" id="IPR013785">
    <property type="entry name" value="Aldolase_TIM"/>
</dbReference>
<dbReference type="SFLD" id="SFLDG01067">
    <property type="entry name" value="SPASM/twitch_domain_containing"/>
    <property type="match status" value="1"/>
</dbReference>
<dbReference type="UniPathway" id="UPA00782"/>
<evidence type="ECO:0000256" key="6">
    <source>
        <dbReference type="ARBA" id="ARBA00023601"/>
    </source>
</evidence>
<keyword evidence="2" id="KW-0949">S-adenosyl-L-methionine</keyword>
<keyword evidence="3" id="KW-0479">Metal-binding</keyword>
<evidence type="ECO:0000256" key="3">
    <source>
        <dbReference type="ARBA" id="ARBA00022723"/>
    </source>
</evidence>
<dbReference type="Pfam" id="PF04055">
    <property type="entry name" value="Radical_SAM"/>
    <property type="match status" value="1"/>
</dbReference>